<dbReference type="Proteomes" id="UP000683925">
    <property type="component" value="Unassembled WGS sequence"/>
</dbReference>
<keyword evidence="5" id="KW-0966">Cell projection</keyword>
<dbReference type="AlphaFoldDB" id="A0A8S1VZY5"/>
<dbReference type="InterPro" id="IPR043597">
    <property type="entry name" value="TPH_dom"/>
</dbReference>
<evidence type="ECO:0000256" key="5">
    <source>
        <dbReference type="ARBA" id="ARBA00023273"/>
    </source>
</evidence>
<evidence type="ECO:0000256" key="7">
    <source>
        <dbReference type="ARBA" id="ARBA00034142"/>
    </source>
</evidence>
<keyword evidence="2" id="KW-0282">Flagellum</keyword>
<sequence length="480" mass="58211">MLSTKQSVGTSNNQSKRQKMTKSYFKGDLSQSDMIVLTESELKRIKNLSVITTKEEQLQHKKLMEEQKEQQLAAAQAKKQRMLQIEEEKKKSIPLSQQEQEDKFAKDSLISRAQEIINEQIDDVKEMNKMVMYAKCVTIRDKQLQEKKELYDQYKMQEKRKDLMMEIERLRAIKYHEEKDQKQKQQLKHGHEIIIEQIKERELIRLKEKEEQEREGQIMLKQIKQLQQEEAHKAQLRKTHQAKVQDEILEANHKAILIKEKRIQEERDEEDKILQYNLQKAQKEAEFLEEQKRIKEEKEREVQRLREMQEKAQDRAAELDLLRAKRAMEQNERQAREKERKEQELKMKLNYEVMEARKLQQREKLERYQEQAKLERDEFQKVIQKQKQERENEIKILQDKEALRKKHAEELRKQIIQNEERKKQEERDKLEEGKKIKDKLNQEKRLLETIKDTKLKDLNEKAIPDKYKAELAKKKIVINI</sequence>
<proteinExistence type="inferred from homology"/>
<feature type="domain" description="Trichohyalin-plectin-homology" evidence="10">
    <location>
        <begin position="117"/>
        <end position="464"/>
    </location>
</feature>
<dbReference type="PANTHER" id="PTHR15504">
    <property type="entry name" value="NASOPHARYNGEAL EPITHELIUM SPECIFIC PROTEIN 1"/>
    <property type="match status" value="1"/>
</dbReference>
<evidence type="ECO:0000256" key="4">
    <source>
        <dbReference type="ARBA" id="ARBA00023069"/>
    </source>
</evidence>
<evidence type="ECO:0000259" key="10">
    <source>
        <dbReference type="Pfam" id="PF13868"/>
    </source>
</evidence>
<name>A0A8S1VZY5_PAROT</name>
<accession>A0A8S1VZY5</accession>
<comment type="caution">
    <text evidence="11">The sequence shown here is derived from an EMBL/GenBank/DDBJ whole genome shotgun (WGS) entry which is preliminary data.</text>
</comment>
<evidence type="ECO:0000313" key="12">
    <source>
        <dbReference type="Proteomes" id="UP000683925"/>
    </source>
</evidence>
<protein>
    <recommendedName>
        <fullName evidence="7">Cilia- and flagella-associated protein 45</fullName>
    </recommendedName>
</protein>
<keyword evidence="12" id="KW-1185">Reference proteome</keyword>
<evidence type="ECO:0000256" key="6">
    <source>
        <dbReference type="ARBA" id="ARBA00034116"/>
    </source>
</evidence>
<comment type="subcellular location">
    <subcellularLocation>
        <location evidence="1">Cell projection</location>
        <location evidence="1">Cilium</location>
        <location evidence="1">Flagellum</location>
    </subcellularLocation>
</comment>
<feature type="coiled-coil region" evidence="8">
    <location>
        <begin position="58"/>
        <end position="160"/>
    </location>
</feature>
<dbReference type="EMBL" id="CAJJDP010000076">
    <property type="protein sequence ID" value="CAD8181655.1"/>
    <property type="molecule type" value="Genomic_DNA"/>
</dbReference>
<feature type="compositionally biased region" description="Polar residues" evidence="9">
    <location>
        <begin position="1"/>
        <end position="15"/>
    </location>
</feature>
<dbReference type="InterPro" id="IPR033253">
    <property type="entry name" value="CFAP45"/>
</dbReference>
<feature type="region of interest" description="Disordered" evidence="9">
    <location>
        <begin position="414"/>
        <end position="435"/>
    </location>
</feature>
<keyword evidence="4" id="KW-0969">Cilium</keyword>
<evidence type="ECO:0000256" key="8">
    <source>
        <dbReference type="SAM" id="Coils"/>
    </source>
</evidence>
<reference evidence="11" key="1">
    <citation type="submission" date="2021-01" db="EMBL/GenBank/DDBJ databases">
        <authorList>
            <consortium name="Genoscope - CEA"/>
            <person name="William W."/>
        </authorList>
    </citation>
    <scope>NUCLEOTIDE SEQUENCE</scope>
</reference>
<evidence type="ECO:0000313" key="11">
    <source>
        <dbReference type="EMBL" id="CAD8181655.1"/>
    </source>
</evidence>
<dbReference type="GO" id="GO:0031514">
    <property type="term" value="C:motile cilium"/>
    <property type="evidence" value="ECO:0007669"/>
    <property type="project" value="UniProtKB-SubCell"/>
</dbReference>
<comment type="similarity">
    <text evidence="6">Belongs to the CFAP45 family.</text>
</comment>
<dbReference type="OrthoDB" id="1902038at2759"/>
<evidence type="ECO:0000256" key="1">
    <source>
        <dbReference type="ARBA" id="ARBA00004230"/>
    </source>
</evidence>
<keyword evidence="3 8" id="KW-0175">Coiled coil</keyword>
<dbReference type="PANTHER" id="PTHR15504:SF0">
    <property type="entry name" value="CILIA- AND FLAGELLA-ASSOCIATED PROTEIN 45"/>
    <property type="match status" value="1"/>
</dbReference>
<evidence type="ECO:0000256" key="3">
    <source>
        <dbReference type="ARBA" id="ARBA00023054"/>
    </source>
</evidence>
<evidence type="ECO:0000256" key="2">
    <source>
        <dbReference type="ARBA" id="ARBA00022846"/>
    </source>
</evidence>
<gene>
    <name evidence="11" type="ORF">POCTA_138.1.T0770153</name>
</gene>
<organism evidence="11 12">
    <name type="scientific">Paramecium octaurelia</name>
    <dbReference type="NCBI Taxonomy" id="43137"/>
    <lineage>
        <taxon>Eukaryota</taxon>
        <taxon>Sar</taxon>
        <taxon>Alveolata</taxon>
        <taxon>Ciliophora</taxon>
        <taxon>Intramacronucleata</taxon>
        <taxon>Oligohymenophorea</taxon>
        <taxon>Peniculida</taxon>
        <taxon>Parameciidae</taxon>
        <taxon>Paramecium</taxon>
    </lineage>
</organism>
<evidence type="ECO:0000256" key="9">
    <source>
        <dbReference type="SAM" id="MobiDB-lite"/>
    </source>
</evidence>
<dbReference type="OMA" id="AMRENCL"/>
<feature type="region of interest" description="Disordered" evidence="9">
    <location>
        <begin position="1"/>
        <end position="24"/>
    </location>
</feature>
<dbReference type="Pfam" id="PF13868">
    <property type="entry name" value="TPH"/>
    <property type="match status" value="1"/>
</dbReference>